<protein>
    <submittedName>
        <fullName evidence="1">Uncharacterized protein</fullName>
    </submittedName>
</protein>
<sequence length="39" mass="4349">MAGLGLSVECRLVRERCSCRVSDGQGRLLRPAEREWAGM</sequence>
<name>A0A0H5QEN2_NEIMI</name>
<dbReference type="AlphaFoldDB" id="A0A0H5QEN2"/>
<dbReference type="Proteomes" id="UP000182715">
    <property type="component" value="Unassembled WGS sequence"/>
</dbReference>
<evidence type="ECO:0000313" key="1">
    <source>
        <dbReference type="EMBL" id="CRZ00021.1"/>
    </source>
</evidence>
<dbReference type="EMBL" id="CVTF01000114">
    <property type="protein sequence ID" value="CRZ00021.1"/>
    <property type="molecule type" value="Genomic_DNA"/>
</dbReference>
<accession>A0A0H5QEN2</accession>
<proteinExistence type="predicted"/>
<reference evidence="1 2" key="1">
    <citation type="submission" date="2014-11" db="EMBL/GenBank/DDBJ databases">
        <authorList>
            <person name="Diene M.Seydina."/>
        </authorList>
    </citation>
    <scope>NUCLEOTIDE SEQUENCE [LARGE SCALE GENOMIC DNA]</scope>
    <source>
        <strain evidence="1 2">Neisseria meningitidis CHUV</strain>
    </source>
</reference>
<organism evidence="1 2">
    <name type="scientific">Neisseria meningitidis serogroup B</name>
    <dbReference type="NCBI Taxonomy" id="491"/>
    <lineage>
        <taxon>Bacteria</taxon>
        <taxon>Pseudomonadati</taxon>
        <taxon>Pseudomonadota</taxon>
        <taxon>Betaproteobacteria</taxon>
        <taxon>Neisseriales</taxon>
        <taxon>Neisseriaceae</taxon>
        <taxon>Neisseria</taxon>
    </lineage>
</organism>
<evidence type="ECO:0000313" key="2">
    <source>
        <dbReference type="Proteomes" id="UP000182715"/>
    </source>
</evidence>